<evidence type="ECO:0000313" key="3">
    <source>
        <dbReference type="Proteomes" id="UP000291236"/>
    </source>
</evidence>
<dbReference type="InterPro" id="IPR001763">
    <property type="entry name" value="Rhodanese-like_dom"/>
</dbReference>
<organism evidence="2 3">
    <name type="scientific">Fluviispira sanaruensis</name>
    <dbReference type="NCBI Taxonomy" id="2493639"/>
    <lineage>
        <taxon>Bacteria</taxon>
        <taxon>Pseudomonadati</taxon>
        <taxon>Bdellovibrionota</taxon>
        <taxon>Oligoflexia</taxon>
        <taxon>Silvanigrellales</taxon>
        <taxon>Silvanigrellaceae</taxon>
        <taxon>Fluviispira</taxon>
    </lineage>
</organism>
<dbReference type="Pfam" id="PF00581">
    <property type="entry name" value="Rhodanese"/>
    <property type="match status" value="1"/>
</dbReference>
<accession>A0A4P2VTT2</accession>
<dbReference type="InterPro" id="IPR038062">
    <property type="entry name" value="ScdA-like_N_sf"/>
</dbReference>
<dbReference type="EMBL" id="AP019368">
    <property type="protein sequence ID" value="BBH52292.1"/>
    <property type="molecule type" value="Genomic_DNA"/>
</dbReference>
<dbReference type="SUPFAM" id="SSF52821">
    <property type="entry name" value="Rhodanese/Cell cycle control phosphatase"/>
    <property type="match status" value="1"/>
</dbReference>
<name>A0A4P2VTT2_FLUSA</name>
<dbReference type="PROSITE" id="PS50206">
    <property type="entry name" value="RHODANESE_3"/>
    <property type="match status" value="1"/>
</dbReference>
<dbReference type="RefSeq" id="WP_172603757.1">
    <property type="nucleotide sequence ID" value="NZ_AP019368.1"/>
</dbReference>
<dbReference type="AlphaFoldDB" id="A0A4P2VTT2"/>
<evidence type="ECO:0000259" key="1">
    <source>
        <dbReference type="PROSITE" id="PS50206"/>
    </source>
</evidence>
<gene>
    <name evidence="2" type="ORF">JCM31447_07330</name>
</gene>
<dbReference type="InterPro" id="IPR050229">
    <property type="entry name" value="GlpE_sulfurtransferase"/>
</dbReference>
<proteinExistence type="predicted"/>
<dbReference type="KEGG" id="sbf:JCM31447_07330"/>
<dbReference type="PANTHER" id="PTHR43031:SF17">
    <property type="entry name" value="SULFURTRANSFERASE YTWF-RELATED"/>
    <property type="match status" value="1"/>
</dbReference>
<reference evidence="2 3" key="1">
    <citation type="submission" date="2018-12" db="EMBL/GenBank/DDBJ databases">
        <title>Rubrispira sanarue gen. nov., sp., nov., a member of the order Silvanigrellales, isolated from a brackish lake in Hamamatsu Japan.</title>
        <authorList>
            <person name="Maejima Y."/>
            <person name="Iino T."/>
            <person name="Muraguchi Y."/>
            <person name="Fukuda K."/>
            <person name="Nojiri H."/>
            <person name="Ohkuma M."/>
            <person name="Moriuchi R."/>
            <person name="Dohra H."/>
            <person name="Kimbara K."/>
            <person name="Shintani M."/>
        </authorList>
    </citation>
    <scope>NUCLEOTIDE SEQUENCE [LARGE SCALE GENOMIC DNA]</scope>
    <source>
        <strain evidence="2 3">RF1110005</strain>
    </source>
</reference>
<dbReference type="PANTHER" id="PTHR43031">
    <property type="entry name" value="FAD-DEPENDENT OXIDOREDUCTASE"/>
    <property type="match status" value="1"/>
</dbReference>
<sequence length="176" mass="20100">MENQFTQQTTMQEVETHYPFARSLLHSKFHVGGCASCGYEANETIEQVSQKHKKDGSAMLEALNQGWLDMQKAEITVDQFAEMKMRKAKMLIIDVREDWEYELANIPNSYLLTETNFEETVESAKKVECVIVVCHHGLRSMNATLYLRENGVTNARSLQGGIDLYSSKIDPSIPRY</sequence>
<protein>
    <submittedName>
        <fullName evidence="2">Molybdopterin-synthase sulfurylase</fullName>
    </submittedName>
</protein>
<dbReference type="Gene3D" id="1.10.3910.10">
    <property type="entry name" value="SP0561-like"/>
    <property type="match status" value="1"/>
</dbReference>
<dbReference type="SMART" id="SM00450">
    <property type="entry name" value="RHOD"/>
    <property type="match status" value="1"/>
</dbReference>
<dbReference type="InterPro" id="IPR036873">
    <property type="entry name" value="Rhodanese-like_dom_sf"/>
</dbReference>
<feature type="domain" description="Rhodanese" evidence="1">
    <location>
        <begin position="86"/>
        <end position="174"/>
    </location>
</feature>
<dbReference type="Proteomes" id="UP000291236">
    <property type="component" value="Chromosome"/>
</dbReference>
<dbReference type="Gene3D" id="3.40.250.10">
    <property type="entry name" value="Rhodanese-like domain"/>
    <property type="match status" value="1"/>
</dbReference>
<keyword evidence="3" id="KW-1185">Reference proteome</keyword>
<evidence type="ECO:0000313" key="2">
    <source>
        <dbReference type="EMBL" id="BBH52292.1"/>
    </source>
</evidence>